<keyword evidence="3" id="KW-1185">Reference proteome</keyword>
<organism evidence="2 3">
    <name type="scientific">Blepharisma stoltei</name>
    <dbReference type="NCBI Taxonomy" id="1481888"/>
    <lineage>
        <taxon>Eukaryota</taxon>
        <taxon>Sar</taxon>
        <taxon>Alveolata</taxon>
        <taxon>Ciliophora</taxon>
        <taxon>Postciliodesmatophora</taxon>
        <taxon>Heterotrichea</taxon>
        <taxon>Heterotrichida</taxon>
        <taxon>Blepharismidae</taxon>
        <taxon>Blepharisma</taxon>
    </lineage>
</organism>
<dbReference type="AlphaFoldDB" id="A0AAU9JI93"/>
<proteinExistence type="predicted"/>
<feature type="compositionally biased region" description="Basic and acidic residues" evidence="1">
    <location>
        <begin position="101"/>
        <end position="117"/>
    </location>
</feature>
<dbReference type="EMBL" id="CAJZBQ010000028">
    <property type="protein sequence ID" value="CAG9321434.1"/>
    <property type="molecule type" value="Genomic_DNA"/>
</dbReference>
<feature type="region of interest" description="Disordered" evidence="1">
    <location>
        <begin position="81"/>
        <end position="139"/>
    </location>
</feature>
<protein>
    <recommendedName>
        <fullName evidence="4">Transposase</fullName>
    </recommendedName>
</protein>
<dbReference type="Proteomes" id="UP001162131">
    <property type="component" value="Unassembled WGS sequence"/>
</dbReference>
<name>A0AAU9JI93_9CILI</name>
<gene>
    <name evidence="2" type="ORF">BSTOLATCC_MIC28716</name>
</gene>
<evidence type="ECO:0000313" key="3">
    <source>
        <dbReference type="Proteomes" id="UP001162131"/>
    </source>
</evidence>
<evidence type="ECO:0008006" key="4">
    <source>
        <dbReference type="Google" id="ProtNLM"/>
    </source>
</evidence>
<reference evidence="2" key="1">
    <citation type="submission" date="2021-09" db="EMBL/GenBank/DDBJ databases">
        <authorList>
            <consortium name="AG Swart"/>
            <person name="Singh M."/>
            <person name="Singh A."/>
            <person name="Seah K."/>
            <person name="Emmerich C."/>
        </authorList>
    </citation>
    <scope>NUCLEOTIDE SEQUENCE</scope>
    <source>
        <strain evidence="2">ATCC30299</strain>
    </source>
</reference>
<comment type="caution">
    <text evidence="2">The sequence shown here is derived from an EMBL/GenBank/DDBJ whole genome shotgun (WGS) entry which is preliminary data.</text>
</comment>
<accession>A0AAU9JI93</accession>
<sequence length="367" mass="42237">MRPRDIGMCALFRGVNSVSKLMNRDPEEVEAYVSLVSYESAPCFAKLRQTLQEVVSDIGLKQCSEMLQMPEKVLSMIILEDEEAPKSKTRESSPPSPPSYRSKEKSRNPEENKKPSSKEQPSIRIASQNSQENHKSTEEEYKELGEYNCINDLKARVIRLYANGVRTRVIQNLYDIRNLNIIHSWGLWERSEPDVAEKCRKIKERALILKQEGKTEAEIATELNIKVYKLNEVLGVLPSRIKLIFTAKDIKQALDFYRVLKNKDKTAKKLGISVSTLDEWIYKNEKGRIKTVFDDKDGVDPLTILNSLETYFLTKSVDKAAKVGNVDVLKVSKWVKQFEAKMNEEGRKTQKDEEMEEEIKKKLKKAE</sequence>
<evidence type="ECO:0000313" key="2">
    <source>
        <dbReference type="EMBL" id="CAG9321434.1"/>
    </source>
</evidence>
<feature type="region of interest" description="Disordered" evidence="1">
    <location>
        <begin position="345"/>
        <end position="367"/>
    </location>
</feature>
<evidence type="ECO:0000256" key="1">
    <source>
        <dbReference type="SAM" id="MobiDB-lite"/>
    </source>
</evidence>